<dbReference type="OrthoDB" id="9801392at2"/>
<feature type="region of interest" description="Disordered" evidence="1">
    <location>
        <begin position="173"/>
        <end position="196"/>
    </location>
</feature>
<keyword evidence="4" id="KW-1185">Reference proteome</keyword>
<evidence type="ECO:0000256" key="1">
    <source>
        <dbReference type="SAM" id="MobiDB-lite"/>
    </source>
</evidence>
<protein>
    <submittedName>
        <fullName evidence="3">Plasmid pRiA4b ORF-3-like protein</fullName>
    </submittedName>
</protein>
<dbReference type="PANTHER" id="PTHR41878">
    <property type="entry name" value="LEXA REPRESSOR-RELATED"/>
    <property type="match status" value="1"/>
</dbReference>
<dbReference type="RefSeq" id="WP_148594608.1">
    <property type="nucleotide sequence ID" value="NZ_CP042997.1"/>
</dbReference>
<dbReference type="Proteomes" id="UP000324233">
    <property type="component" value="Chromosome"/>
</dbReference>
<dbReference type="Gene3D" id="3.10.290.30">
    <property type="entry name" value="MM3350-like"/>
    <property type="match status" value="1"/>
</dbReference>
<organism evidence="3 4">
    <name type="scientific">Aquisphaera giovannonii</name>
    <dbReference type="NCBI Taxonomy" id="406548"/>
    <lineage>
        <taxon>Bacteria</taxon>
        <taxon>Pseudomonadati</taxon>
        <taxon>Planctomycetota</taxon>
        <taxon>Planctomycetia</taxon>
        <taxon>Isosphaerales</taxon>
        <taxon>Isosphaeraceae</taxon>
        <taxon>Aquisphaera</taxon>
    </lineage>
</organism>
<dbReference type="PANTHER" id="PTHR41878:SF1">
    <property type="entry name" value="TNPR PROTEIN"/>
    <property type="match status" value="1"/>
</dbReference>
<evidence type="ECO:0000313" key="4">
    <source>
        <dbReference type="Proteomes" id="UP000324233"/>
    </source>
</evidence>
<proteinExistence type="predicted"/>
<dbReference type="InterPro" id="IPR012912">
    <property type="entry name" value="Plasmid_pRiA4b_Orf3-like"/>
</dbReference>
<dbReference type="Pfam" id="PF07929">
    <property type="entry name" value="PRiA4_ORF3"/>
    <property type="match status" value="1"/>
</dbReference>
<reference evidence="3 4" key="1">
    <citation type="submission" date="2019-08" db="EMBL/GenBank/DDBJ databases">
        <title>Deep-cultivation of Planctomycetes and their phenomic and genomic characterization uncovers novel biology.</title>
        <authorList>
            <person name="Wiegand S."/>
            <person name="Jogler M."/>
            <person name="Boedeker C."/>
            <person name="Pinto D."/>
            <person name="Vollmers J."/>
            <person name="Rivas-Marin E."/>
            <person name="Kohn T."/>
            <person name="Peeters S.H."/>
            <person name="Heuer A."/>
            <person name="Rast P."/>
            <person name="Oberbeckmann S."/>
            <person name="Bunk B."/>
            <person name="Jeske O."/>
            <person name="Meyerdierks A."/>
            <person name="Storesund J.E."/>
            <person name="Kallscheuer N."/>
            <person name="Luecker S."/>
            <person name="Lage O.M."/>
            <person name="Pohl T."/>
            <person name="Merkel B.J."/>
            <person name="Hornburger P."/>
            <person name="Mueller R.-W."/>
            <person name="Bruemmer F."/>
            <person name="Labrenz M."/>
            <person name="Spormann A.M."/>
            <person name="Op den Camp H."/>
            <person name="Overmann J."/>
            <person name="Amann R."/>
            <person name="Jetten M.S.M."/>
            <person name="Mascher T."/>
            <person name="Medema M.H."/>
            <person name="Devos D.P."/>
            <person name="Kaster A.-K."/>
            <person name="Ovreas L."/>
            <person name="Rohde M."/>
            <person name="Galperin M.Y."/>
            <person name="Jogler C."/>
        </authorList>
    </citation>
    <scope>NUCLEOTIDE SEQUENCE [LARGE SCALE GENOMIC DNA]</scope>
    <source>
        <strain evidence="3 4">OJF2</strain>
    </source>
</reference>
<dbReference type="EMBL" id="CP042997">
    <property type="protein sequence ID" value="QEH34724.1"/>
    <property type="molecule type" value="Genomic_DNA"/>
</dbReference>
<name>A0A5B9W3A6_9BACT</name>
<accession>A0A5B9W3A6</accession>
<dbReference type="InterPro" id="IPR024047">
    <property type="entry name" value="MM3350-like_sf"/>
</dbReference>
<dbReference type="SUPFAM" id="SSF159941">
    <property type="entry name" value="MM3350-like"/>
    <property type="match status" value="1"/>
</dbReference>
<dbReference type="AlphaFoldDB" id="A0A5B9W3A6"/>
<feature type="region of interest" description="Disordered" evidence="1">
    <location>
        <begin position="248"/>
        <end position="272"/>
    </location>
</feature>
<dbReference type="KEGG" id="agv:OJF2_32660"/>
<feature type="domain" description="Plasmid pRiA4b Orf3-like" evidence="2">
    <location>
        <begin position="276"/>
        <end position="436"/>
    </location>
</feature>
<evidence type="ECO:0000313" key="3">
    <source>
        <dbReference type="EMBL" id="QEH34724.1"/>
    </source>
</evidence>
<sequence length="448" mass="49593">MSEERKLSDILLEMAKILMRNPDREPSEGAAAAALLIAHVAWNRSVGLGMGNDGYRTILETFEEEEPELWERLKSRDVPALIDELMRYKREHFPDDGRRILTCGIPNGKVRVEWLPAPEPGVDANDQLHLLSLIRIGDIDGAIRHVQKASNLPRDMAATVVAQYARGMATPSVYSPGGRAQPATKSAAGKAGRPATKSDFLRRALARNPDLDLKELNRRWARAGHPGEISSSLASQVRRELGISAACGWHPADDHPEKGTAPALPKAEKKAAGPAQVYQLKVPLKGTKPPVWRRIQTADTDLSDLHDQIQAAMGWHNAHLYEFTLDGRRYSVSRELEDTEDASAARLGRLLKRKGQRFSYVYDFGDSWDHEVVFEGRVAAEPGASYPRCIGGARACPPEDCGGVWGYRELLEATGPRREEFLEWQGGEFDPAAFSAADATRRMRVGRP</sequence>
<gene>
    <name evidence="3" type="ORF">OJF2_32660</name>
</gene>
<evidence type="ECO:0000259" key="2">
    <source>
        <dbReference type="Pfam" id="PF07929"/>
    </source>
</evidence>